<dbReference type="VEuPathDB" id="AmoebaDB:NF0052980"/>
<feature type="compositionally biased region" description="Low complexity" evidence="1">
    <location>
        <begin position="192"/>
        <end position="205"/>
    </location>
</feature>
<evidence type="ECO:0000313" key="3">
    <source>
        <dbReference type="Proteomes" id="UP000444721"/>
    </source>
</evidence>
<evidence type="ECO:0008006" key="4">
    <source>
        <dbReference type="Google" id="ProtNLM"/>
    </source>
</evidence>
<dbReference type="EMBL" id="VFQX01000013">
    <property type="protein sequence ID" value="KAF0981667.1"/>
    <property type="molecule type" value="Genomic_DNA"/>
</dbReference>
<feature type="compositionally biased region" description="Basic residues" evidence="1">
    <location>
        <begin position="433"/>
        <end position="445"/>
    </location>
</feature>
<feature type="region of interest" description="Disordered" evidence="1">
    <location>
        <begin position="388"/>
        <end position="503"/>
    </location>
</feature>
<feature type="compositionally biased region" description="Polar residues" evidence="1">
    <location>
        <begin position="449"/>
        <end position="458"/>
    </location>
</feature>
<dbReference type="Proteomes" id="UP000444721">
    <property type="component" value="Unassembled WGS sequence"/>
</dbReference>
<reference evidence="2 3" key="1">
    <citation type="journal article" date="2019" name="Sci. Rep.">
        <title>Nanopore sequencing improves the draft genome of the human pathogenic amoeba Naegleria fowleri.</title>
        <authorList>
            <person name="Liechti N."/>
            <person name="Schurch N."/>
            <person name="Bruggmann R."/>
            <person name="Wittwer M."/>
        </authorList>
    </citation>
    <scope>NUCLEOTIDE SEQUENCE [LARGE SCALE GENOMIC DNA]</scope>
    <source>
        <strain evidence="2 3">ATCC 30894</strain>
    </source>
</reference>
<name>A0A6A5BWN2_NAEFO</name>
<dbReference type="VEuPathDB" id="AmoebaDB:NfTy_039580"/>
<proteinExistence type="predicted"/>
<feature type="compositionally biased region" description="Polar residues" evidence="1">
    <location>
        <begin position="177"/>
        <end position="190"/>
    </location>
</feature>
<accession>A0A6A5BWN2</accession>
<dbReference type="OrthoDB" id="10463664at2759"/>
<feature type="compositionally biased region" description="Low complexity" evidence="1">
    <location>
        <begin position="130"/>
        <end position="154"/>
    </location>
</feature>
<sequence length="723" mass="80474">MNISEAILAYLNENKHTCDAETMVNNIHSMVLQWQQEQQLLANNYCVSAHSTEEVATTTTHPTLHSNHNHNHNTQMLIQSIRPSSTLTSPATNPSMFLAADSSSLLMMNRVSHQPTPPLTFHNHQPITTNSQSSSAYNSIPASSNGSSSNHGGHLTTPQTCNSNGRKEGPTAGMNLQHPQSTLKSSNVVKPSNGSTTNSSSSSSMTTPLIRMMENTDHCTFSTLNTPEGKDSNNTISSQEEITLFIKPARKTAKYFLMYIPPKLYCSPYKYDLMLRVPSPINDSNDFIFTLRDAETGEKISKNNKGVEAYCIERTKTQRKNYLKPGFSNATFRLNFSVCSFHNGRKPFILTIHLRSKSLMHNVMNTGGEMDGDQLLLKSDPFSIFARKAGTKGQPTDDDWGVAAPQQQQQQGGDSYGAHQGSSSGEEEEVKTPPKKKKSSSKRKRTIDVATSSSNDQQTSMATSSKKTKSSSKMDMSIPTSEASHASSSSASRSSGSSYSNDRVNQLRDQQSNQSLVNFNNQQLATENIATEFDQLSEPQQRPTQQEAQSNTSFTNLFETDQWSQFFENSTLSPDIAPFLEEEIVTCQNQPQPQSAIYQQFGGDSTTIQDQQPAVDLTMVLYQELLKQFNRNSQLPSFISQPKPELNQKVWSQQIQQPQYQQQTLQNTTTVDPLDLSRLLRNNISVQAAQNTNNNNLLLSIDESLYTKLFGSNYNPNNYFFNN</sequence>
<dbReference type="GeneID" id="68119539"/>
<protein>
    <recommendedName>
        <fullName evidence="4">NDT80 domain-containing protein</fullName>
    </recommendedName>
</protein>
<dbReference type="VEuPathDB" id="AmoebaDB:FDP41_012324"/>
<gene>
    <name evidence="2" type="ORF">FDP41_012324</name>
</gene>
<feature type="compositionally biased region" description="Low complexity" evidence="1">
    <location>
        <begin position="459"/>
        <end position="500"/>
    </location>
</feature>
<keyword evidence="3" id="KW-1185">Reference proteome</keyword>
<feature type="region of interest" description="Disordered" evidence="1">
    <location>
        <begin position="113"/>
        <end position="205"/>
    </location>
</feature>
<dbReference type="RefSeq" id="XP_044566380.1">
    <property type="nucleotide sequence ID" value="XM_044702831.1"/>
</dbReference>
<dbReference type="OMA" id="AYCIERT"/>
<organism evidence="2 3">
    <name type="scientific">Naegleria fowleri</name>
    <name type="common">Brain eating amoeba</name>
    <dbReference type="NCBI Taxonomy" id="5763"/>
    <lineage>
        <taxon>Eukaryota</taxon>
        <taxon>Discoba</taxon>
        <taxon>Heterolobosea</taxon>
        <taxon>Tetramitia</taxon>
        <taxon>Eutetramitia</taxon>
        <taxon>Vahlkampfiidae</taxon>
        <taxon>Naegleria</taxon>
    </lineage>
</organism>
<evidence type="ECO:0000256" key="1">
    <source>
        <dbReference type="SAM" id="MobiDB-lite"/>
    </source>
</evidence>
<dbReference type="AlphaFoldDB" id="A0A6A5BWN2"/>
<comment type="caution">
    <text evidence="2">The sequence shown here is derived from an EMBL/GenBank/DDBJ whole genome shotgun (WGS) entry which is preliminary data.</text>
</comment>
<evidence type="ECO:0000313" key="2">
    <source>
        <dbReference type="EMBL" id="KAF0981667.1"/>
    </source>
</evidence>